<gene>
    <name evidence="1" type="ORF">C1O66_06255</name>
</gene>
<sequence>MAAGVDAQALGPRRQLLKTLGLAASMGLPSLGGPAAASPSGRHKDWVIRHEMRRAADGTPSLELAVLHLLLSKTEASHGPFRLETMPPRENLTQSRQMLDLRIGALDLMATMTSKTREADGIPVHTCMRRGLNGLRLPIALASRRRELEEVRSLQQVRQLRVAQVAHWPDASVMRANGMTVLPIPRLDVFEAMLKRDRFDLFALAADEAFGIVNALPGVVVLSDWLLAYPSTFSFIVNQARPELAERLRQGWRVVQADGSFEALHEKLVGAEVAQAQLGSRRWLSLSNPELPPAALRQDGRLWHPLVRQRVIAPLLR</sequence>
<dbReference type="AlphaFoldDB" id="A0A2N8KUP1"/>
<name>A0A2N8KUP1_9BURK</name>
<dbReference type="EMBL" id="POSP01000003">
    <property type="protein sequence ID" value="PND37175.1"/>
    <property type="molecule type" value="Genomic_DNA"/>
</dbReference>
<keyword evidence="2" id="KW-1185">Reference proteome</keyword>
<evidence type="ECO:0000313" key="1">
    <source>
        <dbReference type="EMBL" id="PND37175.1"/>
    </source>
</evidence>
<dbReference type="SUPFAM" id="SSF53850">
    <property type="entry name" value="Periplasmic binding protein-like II"/>
    <property type="match status" value="1"/>
</dbReference>
<reference evidence="1 2" key="1">
    <citation type="submission" date="2018-01" db="EMBL/GenBank/DDBJ databases">
        <title>Draft genome sequence of Paucibacter aquatile CR182 isolated from freshwater of the Nakdong River.</title>
        <authorList>
            <person name="Choi A."/>
            <person name="Chung E.J."/>
        </authorList>
    </citation>
    <scope>NUCLEOTIDE SEQUENCE [LARGE SCALE GENOMIC DNA]</scope>
    <source>
        <strain evidence="1 2">CR182</strain>
    </source>
</reference>
<accession>A0A2N8KUP1</accession>
<evidence type="ECO:0008006" key="3">
    <source>
        <dbReference type="Google" id="ProtNLM"/>
    </source>
</evidence>
<protein>
    <recommendedName>
        <fullName evidence="3">ABC transporter substrate-binding protein</fullName>
    </recommendedName>
</protein>
<proteinExistence type="predicted"/>
<comment type="caution">
    <text evidence="1">The sequence shown here is derived from an EMBL/GenBank/DDBJ whole genome shotgun (WGS) entry which is preliminary data.</text>
</comment>
<dbReference type="Proteomes" id="UP000235916">
    <property type="component" value="Unassembled WGS sequence"/>
</dbReference>
<dbReference type="OrthoDB" id="547680at2"/>
<dbReference type="RefSeq" id="WP_102767092.1">
    <property type="nucleotide sequence ID" value="NZ_POSP01000003.1"/>
</dbReference>
<evidence type="ECO:0000313" key="2">
    <source>
        <dbReference type="Proteomes" id="UP000235916"/>
    </source>
</evidence>
<organism evidence="1 2">
    <name type="scientific">Kinneretia aquatilis</name>
    <dbReference type="NCBI Taxonomy" id="2070761"/>
    <lineage>
        <taxon>Bacteria</taxon>
        <taxon>Pseudomonadati</taxon>
        <taxon>Pseudomonadota</taxon>
        <taxon>Betaproteobacteria</taxon>
        <taxon>Burkholderiales</taxon>
        <taxon>Sphaerotilaceae</taxon>
        <taxon>Roseateles</taxon>
    </lineage>
</organism>